<feature type="region of interest" description="Disordered" evidence="1">
    <location>
        <begin position="152"/>
        <end position="185"/>
    </location>
</feature>
<feature type="compositionally biased region" description="Basic and acidic residues" evidence="1">
    <location>
        <begin position="95"/>
        <end position="111"/>
    </location>
</feature>
<sequence>MHLSFSFSPSLPPVPPPSPSDPLTDITRKSSFSTSTERNNACAFPSWPNRPSLLSPEPSASSYLSDEDLFFDTPSNSFSMPPSSSSSSSSSDSAIDDHSFLHGENHRSLTTEEQIARLRALAQEEETQRARFLAQVQAHARAQQALKVAAALGHQQHMQPAHGPHQTVALSDKRKKRKPSFKKRK</sequence>
<feature type="compositionally biased region" description="Basic residues" evidence="1">
    <location>
        <begin position="173"/>
        <end position="185"/>
    </location>
</feature>
<dbReference type="AlphaFoldDB" id="A0A1L9SVF2"/>
<evidence type="ECO:0000256" key="1">
    <source>
        <dbReference type="SAM" id="MobiDB-lite"/>
    </source>
</evidence>
<feature type="compositionally biased region" description="Low complexity" evidence="1">
    <location>
        <begin position="51"/>
        <end position="64"/>
    </location>
</feature>
<dbReference type="OrthoDB" id="5294241at2759"/>
<reference evidence="3" key="1">
    <citation type="journal article" date="2017" name="Genome Biol.">
        <title>Comparative genomics reveals high biological diversity and specific adaptations in the industrially and medically important fungal genus Aspergillus.</title>
        <authorList>
            <person name="de Vries R.P."/>
            <person name="Riley R."/>
            <person name="Wiebenga A."/>
            <person name="Aguilar-Osorio G."/>
            <person name="Amillis S."/>
            <person name="Uchima C.A."/>
            <person name="Anderluh G."/>
            <person name="Asadollahi M."/>
            <person name="Askin M."/>
            <person name="Barry K."/>
            <person name="Battaglia E."/>
            <person name="Bayram O."/>
            <person name="Benocci T."/>
            <person name="Braus-Stromeyer S.A."/>
            <person name="Caldana C."/>
            <person name="Canovas D."/>
            <person name="Cerqueira G.C."/>
            <person name="Chen F."/>
            <person name="Chen W."/>
            <person name="Choi C."/>
            <person name="Clum A."/>
            <person name="Dos Santos R.A."/>
            <person name="Damasio A.R."/>
            <person name="Diallinas G."/>
            <person name="Emri T."/>
            <person name="Fekete E."/>
            <person name="Flipphi M."/>
            <person name="Freyberg S."/>
            <person name="Gallo A."/>
            <person name="Gournas C."/>
            <person name="Habgood R."/>
            <person name="Hainaut M."/>
            <person name="Harispe M.L."/>
            <person name="Henrissat B."/>
            <person name="Hilden K.S."/>
            <person name="Hope R."/>
            <person name="Hossain A."/>
            <person name="Karabika E."/>
            <person name="Karaffa L."/>
            <person name="Karanyi Z."/>
            <person name="Krasevec N."/>
            <person name="Kuo A."/>
            <person name="Kusch H."/>
            <person name="LaButti K."/>
            <person name="Lagendijk E.L."/>
            <person name="Lapidus A."/>
            <person name="Levasseur A."/>
            <person name="Lindquist E."/>
            <person name="Lipzen A."/>
            <person name="Logrieco A.F."/>
            <person name="MacCabe A."/>
            <person name="Maekelae M.R."/>
            <person name="Malavazi I."/>
            <person name="Melin P."/>
            <person name="Meyer V."/>
            <person name="Mielnichuk N."/>
            <person name="Miskei M."/>
            <person name="Molnar A.P."/>
            <person name="Mule G."/>
            <person name="Ngan C.Y."/>
            <person name="Orejas M."/>
            <person name="Orosz E."/>
            <person name="Ouedraogo J.P."/>
            <person name="Overkamp K.M."/>
            <person name="Park H.-S."/>
            <person name="Perrone G."/>
            <person name="Piumi F."/>
            <person name="Punt P.J."/>
            <person name="Ram A.F."/>
            <person name="Ramon A."/>
            <person name="Rauscher S."/>
            <person name="Record E."/>
            <person name="Riano-Pachon D.M."/>
            <person name="Robert V."/>
            <person name="Roehrig J."/>
            <person name="Ruller R."/>
            <person name="Salamov A."/>
            <person name="Salih N.S."/>
            <person name="Samson R.A."/>
            <person name="Sandor E."/>
            <person name="Sanguinetti M."/>
            <person name="Schuetze T."/>
            <person name="Sepcic K."/>
            <person name="Shelest E."/>
            <person name="Sherlock G."/>
            <person name="Sophianopoulou V."/>
            <person name="Squina F.M."/>
            <person name="Sun H."/>
            <person name="Susca A."/>
            <person name="Todd R.B."/>
            <person name="Tsang A."/>
            <person name="Unkles S.E."/>
            <person name="van de Wiele N."/>
            <person name="van Rossen-Uffink D."/>
            <person name="Oliveira J.V."/>
            <person name="Vesth T.C."/>
            <person name="Visser J."/>
            <person name="Yu J.-H."/>
            <person name="Zhou M."/>
            <person name="Andersen M.R."/>
            <person name="Archer D.B."/>
            <person name="Baker S.E."/>
            <person name="Benoit I."/>
            <person name="Brakhage A.A."/>
            <person name="Braus G.H."/>
            <person name="Fischer R."/>
            <person name="Frisvad J.C."/>
            <person name="Goldman G.H."/>
            <person name="Houbraken J."/>
            <person name="Oakley B."/>
            <person name="Pocsi I."/>
            <person name="Scazzocchio C."/>
            <person name="Seiboth B."/>
            <person name="vanKuyk P.A."/>
            <person name="Wortman J."/>
            <person name="Dyer P.S."/>
            <person name="Grigoriev I.V."/>
        </authorList>
    </citation>
    <scope>NUCLEOTIDE SEQUENCE [LARGE SCALE GENOMIC DNA]</scope>
    <source>
        <strain evidence="3">CBS 506.65</strain>
    </source>
</reference>
<dbReference type="VEuPathDB" id="FungiDB:ASPZODRAFT_138216"/>
<evidence type="ECO:0000313" key="3">
    <source>
        <dbReference type="Proteomes" id="UP000184188"/>
    </source>
</evidence>
<feature type="region of interest" description="Disordered" evidence="1">
    <location>
        <begin position="1"/>
        <end position="111"/>
    </location>
</feature>
<accession>A0A1L9SVF2</accession>
<keyword evidence="3" id="KW-1185">Reference proteome</keyword>
<organism evidence="2 3">
    <name type="scientific">Penicilliopsis zonata CBS 506.65</name>
    <dbReference type="NCBI Taxonomy" id="1073090"/>
    <lineage>
        <taxon>Eukaryota</taxon>
        <taxon>Fungi</taxon>
        <taxon>Dikarya</taxon>
        <taxon>Ascomycota</taxon>
        <taxon>Pezizomycotina</taxon>
        <taxon>Eurotiomycetes</taxon>
        <taxon>Eurotiomycetidae</taxon>
        <taxon>Eurotiales</taxon>
        <taxon>Aspergillaceae</taxon>
        <taxon>Penicilliopsis</taxon>
    </lineage>
</organism>
<protein>
    <submittedName>
        <fullName evidence="2">Uncharacterized protein</fullName>
    </submittedName>
</protein>
<feature type="compositionally biased region" description="Pro residues" evidence="1">
    <location>
        <begin position="10"/>
        <end position="20"/>
    </location>
</feature>
<dbReference type="EMBL" id="KV878336">
    <property type="protein sequence ID" value="OJJ51094.1"/>
    <property type="molecule type" value="Genomic_DNA"/>
</dbReference>
<gene>
    <name evidence="2" type="ORF">ASPZODRAFT_138216</name>
</gene>
<name>A0A1L9SVF2_9EURO</name>
<dbReference type="RefSeq" id="XP_022585604.1">
    <property type="nucleotide sequence ID" value="XM_022724429.1"/>
</dbReference>
<feature type="compositionally biased region" description="Low complexity" evidence="1">
    <location>
        <begin position="74"/>
        <end position="93"/>
    </location>
</feature>
<proteinExistence type="predicted"/>
<feature type="compositionally biased region" description="Polar residues" evidence="1">
    <location>
        <begin position="29"/>
        <end position="39"/>
    </location>
</feature>
<dbReference type="Proteomes" id="UP000184188">
    <property type="component" value="Unassembled WGS sequence"/>
</dbReference>
<dbReference type="GeneID" id="34610894"/>
<evidence type="ECO:0000313" key="2">
    <source>
        <dbReference type="EMBL" id="OJJ51094.1"/>
    </source>
</evidence>